<evidence type="ECO:0000313" key="6">
    <source>
        <dbReference type="Proteomes" id="UP000186309"/>
    </source>
</evidence>
<dbReference type="OrthoDB" id="9808814at2"/>
<dbReference type="EMBL" id="CP019082">
    <property type="protein sequence ID" value="APW58967.1"/>
    <property type="molecule type" value="Genomic_DNA"/>
</dbReference>
<accession>A0A1U7CJ87</accession>
<keyword evidence="6" id="KW-1185">Reference proteome</keyword>
<dbReference type="GO" id="GO:0016020">
    <property type="term" value="C:membrane"/>
    <property type="evidence" value="ECO:0007669"/>
    <property type="project" value="TreeGrafter"/>
</dbReference>
<dbReference type="AlphaFoldDB" id="A0A1U7CJ87"/>
<gene>
    <name evidence="5" type="primary">sadH</name>
    <name evidence="5" type="ORF">BSF38_00380</name>
</gene>
<dbReference type="GO" id="GO:0016491">
    <property type="term" value="F:oxidoreductase activity"/>
    <property type="evidence" value="ECO:0007669"/>
    <property type="project" value="UniProtKB-KW"/>
</dbReference>
<dbReference type="KEGG" id="pbor:BSF38_00380"/>
<dbReference type="RefSeq" id="WP_076343210.1">
    <property type="nucleotide sequence ID" value="NZ_CP019082.1"/>
</dbReference>
<dbReference type="Pfam" id="PF00106">
    <property type="entry name" value="adh_short"/>
    <property type="match status" value="1"/>
</dbReference>
<evidence type="ECO:0000256" key="3">
    <source>
        <dbReference type="RuleBase" id="RU000363"/>
    </source>
</evidence>
<dbReference type="EC" id="1.-.-.-" evidence="5"/>
<dbReference type="SMART" id="SM00822">
    <property type="entry name" value="PKS_KR"/>
    <property type="match status" value="1"/>
</dbReference>
<evidence type="ECO:0000256" key="1">
    <source>
        <dbReference type="ARBA" id="ARBA00006484"/>
    </source>
</evidence>
<sequence length="262" mass="28091">MTASTSPVVLITGAANGIGRATALELARKNVPLGLLDVDVPNLESLGDELRKLGARFSIQIGDVCQRESLREAIAAVETAVGPIDVLVACAGFGRLTLVPDLALDTLRKTFDVNLFGVAESIEAVLPGMIARGRGHLVGVASLAGYRGFPWMISYSASKAALIAYLEALRPGLARRGVTITTVCPGFVRTAMSTGIPYKRKIDMLEPEVAAKHLARAVLRRPRNCVFPFSMRIGLAVLKVTPDFLFDWMMRKAGPEALSVDF</sequence>
<dbReference type="InterPro" id="IPR020904">
    <property type="entry name" value="Sc_DH/Rdtase_CS"/>
</dbReference>
<dbReference type="InterPro" id="IPR002347">
    <property type="entry name" value="SDR_fam"/>
</dbReference>
<dbReference type="InterPro" id="IPR057326">
    <property type="entry name" value="KR_dom"/>
</dbReference>
<dbReference type="PANTHER" id="PTHR44196:SF1">
    <property type="entry name" value="DEHYDROGENASE_REDUCTASE SDR FAMILY MEMBER 7B"/>
    <property type="match status" value="1"/>
</dbReference>
<proteinExistence type="inferred from homology"/>
<name>A0A1U7CJ87_9BACT</name>
<dbReference type="PANTHER" id="PTHR44196">
    <property type="entry name" value="DEHYDROGENASE/REDUCTASE SDR FAMILY MEMBER 7B"/>
    <property type="match status" value="1"/>
</dbReference>
<dbReference type="SUPFAM" id="SSF51735">
    <property type="entry name" value="NAD(P)-binding Rossmann-fold domains"/>
    <property type="match status" value="1"/>
</dbReference>
<dbReference type="PRINTS" id="PR00080">
    <property type="entry name" value="SDRFAMILY"/>
</dbReference>
<dbReference type="PROSITE" id="PS00061">
    <property type="entry name" value="ADH_SHORT"/>
    <property type="match status" value="1"/>
</dbReference>
<dbReference type="Gene3D" id="3.40.50.720">
    <property type="entry name" value="NAD(P)-binding Rossmann-like Domain"/>
    <property type="match status" value="1"/>
</dbReference>
<reference evidence="6" key="1">
    <citation type="submission" date="2016-12" db="EMBL/GenBank/DDBJ databases">
        <title>Comparative genomics of four Isosphaeraceae planctomycetes: a common pool of plasmids and glycoside hydrolase genes.</title>
        <authorList>
            <person name="Ivanova A."/>
        </authorList>
    </citation>
    <scope>NUCLEOTIDE SEQUENCE [LARGE SCALE GENOMIC DNA]</scope>
    <source>
        <strain evidence="6">PX4</strain>
    </source>
</reference>
<keyword evidence="2 5" id="KW-0560">Oxidoreductase</keyword>
<organism evidence="5 6">
    <name type="scientific">Paludisphaera borealis</name>
    <dbReference type="NCBI Taxonomy" id="1387353"/>
    <lineage>
        <taxon>Bacteria</taxon>
        <taxon>Pseudomonadati</taxon>
        <taxon>Planctomycetota</taxon>
        <taxon>Planctomycetia</taxon>
        <taxon>Isosphaerales</taxon>
        <taxon>Isosphaeraceae</taxon>
        <taxon>Paludisphaera</taxon>
    </lineage>
</organism>
<dbReference type="InterPro" id="IPR036291">
    <property type="entry name" value="NAD(P)-bd_dom_sf"/>
</dbReference>
<dbReference type="Proteomes" id="UP000186309">
    <property type="component" value="Chromosome"/>
</dbReference>
<evidence type="ECO:0000256" key="2">
    <source>
        <dbReference type="ARBA" id="ARBA00023002"/>
    </source>
</evidence>
<evidence type="ECO:0000313" key="5">
    <source>
        <dbReference type="EMBL" id="APW58967.1"/>
    </source>
</evidence>
<dbReference type="STRING" id="1387353.BSF38_00380"/>
<dbReference type="PRINTS" id="PR00081">
    <property type="entry name" value="GDHRDH"/>
</dbReference>
<protein>
    <submittedName>
        <fullName evidence="5">Oxidoreductase SadH</fullName>
        <ecNumber evidence="5">1.-.-.-</ecNumber>
    </submittedName>
</protein>
<comment type="similarity">
    <text evidence="1 3">Belongs to the short-chain dehydrogenases/reductases (SDR) family.</text>
</comment>
<feature type="domain" description="Ketoreductase" evidence="4">
    <location>
        <begin position="7"/>
        <end position="186"/>
    </location>
</feature>
<evidence type="ECO:0000259" key="4">
    <source>
        <dbReference type="SMART" id="SM00822"/>
    </source>
</evidence>